<sequence>MVVLSTLVVCLKQANNVNTGRQSVATIIVNALNSFGFASSSGAVCDVAEDRGRTETSDTVSCIVCRVQMSTTSLASAHRDNEKLLQQIRENQTKLDQMQKQKVTKRSEEWMLAEKVCGFPRIKPSAACEEKQKKTS</sequence>
<reference evidence="3" key="1">
    <citation type="submission" date="2016-11" db="UniProtKB">
        <authorList>
            <consortium name="WormBaseParasite"/>
        </authorList>
    </citation>
    <scope>IDENTIFICATION</scope>
</reference>
<keyword evidence="1" id="KW-0175">Coiled coil</keyword>
<organism evidence="2 3">
    <name type="scientific">Caenorhabditis tropicalis</name>
    <dbReference type="NCBI Taxonomy" id="1561998"/>
    <lineage>
        <taxon>Eukaryota</taxon>
        <taxon>Metazoa</taxon>
        <taxon>Ecdysozoa</taxon>
        <taxon>Nematoda</taxon>
        <taxon>Chromadorea</taxon>
        <taxon>Rhabditida</taxon>
        <taxon>Rhabditina</taxon>
        <taxon>Rhabditomorpha</taxon>
        <taxon>Rhabditoidea</taxon>
        <taxon>Rhabditidae</taxon>
        <taxon>Peloderinae</taxon>
        <taxon>Caenorhabditis</taxon>
    </lineage>
</organism>
<feature type="coiled-coil region" evidence="1">
    <location>
        <begin position="74"/>
        <end position="101"/>
    </location>
</feature>
<name>A0A1I7V2M9_9PELO</name>
<evidence type="ECO:0000313" key="3">
    <source>
        <dbReference type="WBParaSite" id="Csp11.Scaffold630.g21777.t1"/>
    </source>
</evidence>
<keyword evidence="2" id="KW-1185">Reference proteome</keyword>
<evidence type="ECO:0000313" key="2">
    <source>
        <dbReference type="Proteomes" id="UP000095282"/>
    </source>
</evidence>
<proteinExistence type="predicted"/>
<dbReference type="WBParaSite" id="Csp11.Scaffold630.g21777.t1">
    <property type="protein sequence ID" value="Csp11.Scaffold630.g21777.t1"/>
    <property type="gene ID" value="Csp11.Scaffold630.g21777"/>
</dbReference>
<evidence type="ECO:0000256" key="1">
    <source>
        <dbReference type="SAM" id="Coils"/>
    </source>
</evidence>
<dbReference type="Proteomes" id="UP000095282">
    <property type="component" value="Unplaced"/>
</dbReference>
<accession>A0A1I7V2M9</accession>
<protein>
    <submittedName>
        <fullName evidence="3">Secreted protein</fullName>
    </submittedName>
</protein>
<dbReference type="AlphaFoldDB" id="A0A1I7V2M9"/>